<dbReference type="InterPro" id="IPR036603">
    <property type="entry name" value="RBP11-like"/>
</dbReference>
<keyword evidence="1" id="KW-0240">DNA-directed RNA polymerase</keyword>
<sequence>MSKKWKYMSFRVTGKIYKELKIKLIKNDRTFQNLIENILKNYIQGNINIKNYDYHKKPIDKNLLEKTLTFRIEKEYYKEIKLKLIRKDISFQEEIEKFILAYLDDNLALRNGRRI</sequence>
<dbReference type="GO" id="GO:0006351">
    <property type="term" value="P:DNA-templated transcription"/>
    <property type="evidence" value="ECO:0007669"/>
    <property type="project" value="InterPro"/>
</dbReference>
<dbReference type="SUPFAM" id="SSF55257">
    <property type="entry name" value="RBP11-like subunits of RNA polymerase"/>
    <property type="match status" value="1"/>
</dbReference>
<evidence type="ECO:0000256" key="2">
    <source>
        <dbReference type="ARBA" id="ARBA00023163"/>
    </source>
</evidence>
<protein>
    <submittedName>
        <fullName evidence="3">Uncharacterized protein</fullName>
    </submittedName>
</protein>
<dbReference type="GO" id="GO:0000428">
    <property type="term" value="C:DNA-directed RNA polymerase complex"/>
    <property type="evidence" value="ECO:0007669"/>
    <property type="project" value="UniProtKB-KW"/>
</dbReference>
<keyword evidence="2" id="KW-0804">Transcription</keyword>
<organism evidence="3 4">
    <name type="scientific">Halanaerobium congolense</name>
    <dbReference type="NCBI Taxonomy" id="54121"/>
    <lineage>
        <taxon>Bacteria</taxon>
        <taxon>Bacillati</taxon>
        <taxon>Bacillota</taxon>
        <taxon>Clostridia</taxon>
        <taxon>Halanaerobiales</taxon>
        <taxon>Halanaerobiaceae</taxon>
        <taxon>Halanaerobium</taxon>
    </lineage>
</organism>
<evidence type="ECO:0000313" key="3">
    <source>
        <dbReference type="EMBL" id="SDD30850.1"/>
    </source>
</evidence>
<evidence type="ECO:0000256" key="1">
    <source>
        <dbReference type="ARBA" id="ARBA00022478"/>
    </source>
</evidence>
<proteinExistence type="predicted"/>
<dbReference type="EMBL" id="FMYT01000050">
    <property type="protein sequence ID" value="SDD30850.1"/>
    <property type="molecule type" value="Genomic_DNA"/>
</dbReference>
<dbReference type="Proteomes" id="UP000324896">
    <property type="component" value="Unassembled WGS sequence"/>
</dbReference>
<dbReference type="AlphaFoldDB" id="A0A1G6TP71"/>
<dbReference type="RefSeq" id="WP_149797005.1">
    <property type="nucleotide sequence ID" value="NZ_FMYT01000050.1"/>
</dbReference>
<name>A0A1G6TP71_9FIRM</name>
<dbReference type="GO" id="GO:0046983">
    <property type="term" value="F:protein dimerization activity"/>
    <property type="evidence" value="ECO:0007669"/>
    <property type="project" value="InterPro"/>
</dbReference>
<evidence type="ECO:0000313" key="4">
    <source>
        <dbReference type="Proteomes" id="UP000324896"/>
    </source>
</evidence>
<gene>
    <name evidence="3" type="ORF">SAMN04488597_1502</name>
</gene>
<reference evidence="3 4" key="1">
    <citation type="submission" date="2016-10" db="EMBL/GenBank/DDBJ databases">
        <authorList>
            <person name="Varghese N."/>
            <person name="Submissions S."/>
        </authorList>
    </citation>
    <scope>NUCLEOTIDE SEQUENCE [LARGE SCALE GENOMIC DNA]</scope>
    <source>
        <strain evidence="3 4">WG10</strain>
    </source>
</reference>
<accession>A0A1G6TP71</accession>